<name>A0A6C0C0E4_9ZZZZ</name>
<dbReference type="AlphaFoldDB" id="A0A6C0C0E4"/>
<feature type="compositionally biased region" description="Low complexity" evidence="1">
    <location>
        <begin position="336"/>
        <end position="352"/>
    </location>
</feature>
<dbReference type="Gene3D" id="1.20.120.20">
    <property type="entry name" value="Apolipoprotein"/>
    <property type="match status" value="1"/>
</dbReference>
<organism evidence="2">
    <name type="scientific">viral metagenome</name>
    <dbReference type="NCBI Taxonomy" id="1070528"/>
    <lineage>
        <taxon>unclassified sequences</taxon>
        <taxon>metagenomes</taxon>
        <taxon>organismal metagenomes</taxon>
    </lineage>
</organism>
<sequence length="691" mass="72870">MKFSLTPVLLLLVIVVVLVISLFINQKTPEGFSTYNYTDNETNKGQNYTILTYDGDKAVTKLYDNLYFDKSNRNFIEVVSDEYKLSDLEGKTETEKQEMLKAYTSINIIYNGSTTNTVQATTDADSGAYEPNIAEDRNSLKTFVDGSNKFYSFATTLEHSKYIVCVHEQNDETLVHIVDPTAAAPKHLITYLFNKNGLFEHKFLGASIIPSETSTPIETMETLSGTILPLYSSNKLLSEIVAGELYLDMSNYNLIKVSADSKLEVSTVGGKDFNITDDASHDESLITSKVGLSENFIVKHLGAKPGIVAFTPSGAYCLMLDSTFNLGSSLYFKKTTTTETTGSPTTSESSSSADDTPIVSAEYTKFVELYNQMTKSDTPFSTTSSDYILKTEVVPPVCPTCPSCAGDCNSVCSTCGGNGGSGTTNANGVSLSGDSTSSRTTDENGNVIIRTIDSAGNAVIKIIDSTGNITVKTIDTLGEVIEKTVDSTGTALNKIGTGVETASKDIYKTTGNVASTVGTTAQTVGTDLYDGAGNLISTAGSTAQTVGTDLYDGAGNLISTAGSTAQTVGGDVYDAAGNIVSGAGTAVSTVGQGISTVAQDLYGGIKNLGSGASQPGQHNQMNNPYGRSSYGGPGGSGYGAPAQGDVNVPQFGPDSRVSYENSVSNYDYYGALPAKPSNYVARTSDFSAFGK</sequence>
<dbReference type="EMBL" id="MN739312">
    <property type="protein sequence ID" value="QHS98077.1"/>
    <property type="molecule type" value="Genomic_DNA"/>
</dbReference>
<feature type="region of interest" description="Disordered" evidence="1">
    <location>
        <begin position="336"/>
        <end position="356"/>
    </location>
</feature>
<evidence type="ECO:0000256" key="1">
    <source>
        <dbReference type="SAM" id="MobiDB-lite"/>
    </source>
</evidence>
<accession>A0A6C0C0E4</accession>
<protein>
    <submittedName>
        <fullName evidence="2">Uncharacterized protein</fullName>
    </submittedName>
</protein>
<feature type="compositionally biased region" description="Polar residues" evidence="1">
    <location>
        <begin position="610"/>
        <end position="623"/>
    </location>
</feature>
<feature type="region of interest" description="Disordered" evidence="1">
    <location>
        <begin position="423"/>
        <end position="442"/>
    </location>
</feature>
<feature type="region of interest" description="Disordered" evidence="1">
    <location>
        <begin position="609"/>
        <end position="642"/>
    </location>
</feature>
<evidence type="ECO:0000313" key="2">
    <source>
        <dbReference type="EMBL" id="QHS98077.1"/>
    </source>
</evidence>
<feature type="compositionally biased region" description="Gly residues" evidence="1">
    <location>
        <begin position="629"/>
        <end position="638"/>
    </location>
</feature>
<reference evidence="2" key="1">
    <citation type="journal article" date="2020" name="Nature">
        <title>Giant virus diversity and host interactions through global metagenomics.</title>
        <authorList>
            <person name="Schulz F."/>
            <person name="Roux S."/>
            <person name="Paez-Espino D."/>
            <person name="Jungbluth S."/>
            <person name="Walsh D.A."/>
            <person name="Denef V.J."/>
            <person name="McMahon K.D."/>
            <person name="Konstantinidis K.T."/>
            <person name="Eloe-Fadrosh E.A."/>
            <person name="Kyrpides N.C."/>
            <person name="Woyke T."/>
        </authorList>
    </citation>
    <scope>NUCLEOTIDE SEQUENCE</scope>
    <source>
        <strain evidence="2">GVMAG-M-3300020182-84</strain>
    </source>
</reference>
<proteinExistence type="predicted"/>